<dbReference type="EMBL" id="CP011253">
    <property type="protein sequence ID" value="AKC72272.1"/>
    <property type="molecule type" value="Genomic_DNA"/>
</dbReference>
<keyword evidence="4 8" id="KW-0812">Transmembrane</keyword>
<keyword evidence="10" id="KW-1185">Reference proteome</keyword>
<evidence type="ECO:0000256" key="2">
    <source>
        <dbReference type="ARBA" id="ARBA00022448"/>
    </source>
</evidence>
<feature type="transmembrane region" description="Helical" evidence="8">
    <location>
        <begin position="234"/>
        <end position="259"/>
    </location>
</feature>
<feature type="transmembrane region" description="Helical" evidence="8">
    <location>
        <begin position="271"/>
        <end position="296"/>
    </location>
</feature>
<dbReference type="InterPro" id="IPR011701">
    <property type="entry name" value="MFS"/>
</dbReference>
<dbReference type="PANTHER" id="PTHR43528:SF1">
    <property type="entry name" value="ALPHA-KETOGLUTARATE PERMEASE"/>
    <property type="match status" value="1"/>
</dbReference>
<dbReference type="PATRIC" id="fig|573737.6.peg.2743"/>
<organism evidence="9 10">
    <name type="scientific">Pandoraea oxalativorans</name>
    <dbReference type="NCBI Taxonomy" id="573737"/>
    <lineage>
        <taxon>Bacteria</taxon>
        <taxon>Pseudomonadati</taxon>
        <taxon>Pseudomonadota</taxon>
        <taxon>Betaproteobacteria</taxon>
        <taxon>Burkholderiales</taxon>
        <taxon>Burkholderiaceae</taxon>
        <taxon>Pandoraea</taxon>
    </lineage>
</organism>
<dbReference type="PANTHER" id="PTHR43528">
    <property type="entry name" value="ALPHA-KETOGLUTARATE PERMEASE"/>
    <property type="match status" value="1"/>
</dbReference>
<dbReference type="KEGG" id="pox:MB84_09405"/>
<feature type="transmembrane region" description="Helical" evidence="8">
    <location>
        <begin position="58"/>
        <end position="84"/>
    </location>
</feature>
<proteinExistence type="predicted"/>
<keyword evidence="2" id="KW-0813">Transport</keyword>
<feature type="transmembrane region" description="Helical" evidence="8">
    <location>
        <begin position="104"/>
        <end position="121"/>
    </location>
</feature>
<dbReference type="GO" id="GO:0015293">
    <property type="term" value="F:symporter activity"/>
    <property type="evidence" value="ECO:0007669"/>
    <property type="project" value="UniProtKB-KW"/>
</dbReference>
<feature type="transmembrane region" description="Helical" evidence="8">
    <location>
        <begin position="210"/>
        <end position="228"/>
    </location>
</feature>
<dbReference type="InterPro" id="IPR036259">
    <property type="entry name" value="MFS_trans_sf"/>
</dbReference>
<evidence type="ECO:0000256" key="6">
    <source>
        <dbReference type="ARBA" id="ARBA00022989"/>
    </source>
</evidence>
<comment type="subcellular location">
    <subcellularLocation>
        <location evidence="1">Cell membrane</location>
        <topology evidence="1">Multi-pass membrane protein</topology>
    </subcellularLocation>
</comment>
<keyword evidence="6 8" id="KW-1133">Transmembrane helix</keyword>
<dbReference type="Proteomes" id="UP000035050">
    <property type="component" value="Chromosome"/>
</dbReference>
<protein>
    <submittedName>
        <fullName evidence="9">MFS transporter</fullName>
    </submittedName>
</protein>
<dbReference type="GO" id="GO:0005886">
    <property type="term" value="C:plasma membrane"/>
    <property type="evidence" value="ECO:0007669"/>
    <property type="project" value="UniProtKB-SubCell"/>
</dbReference>
<evidence type="ECO:0000313" key="10">
    <source>
        <dbReference type="Proteomes" id="UP000035050"/>
    </source>
</evidence>
<keyword evidence="7 8" id="KW-0472">Membrane</keyword>
<evidence type="ECO:0000256" key="7">
    <source>
        <dbReference type="ARBA" id="ARBA00023136"/>
    </source>
</evidence>
<keyword evidence="5" id="KW-0769">Symport</keyword>
<dbReference type="InterPro" id="IPR051084">
    <property type="entry name" value="H+-coupled_symporters"/>
</dbReference>
<dbReference type="Gene3D" id="1.20.1250.20">
    <property type="entry name" value="MFS general substrate transporter like domains"/>
    <property type="match status" value="2"/>
</dbReference>
<feature type="transmembrane region" description="Helical" evidence="8">
    <location>
        <begin position="142"/>
        <end position="163"/>
    </location>
</feature>
<evidence type="ECO:0000256" key="1">
    <source>
        <dbReference type="ARBA" id="ARBA00004651"/>
    </source>
</evidence>
<evidence type="ECO:0000256" key="5">
    <source>
        <dbReference type="ARBA" id="ARBA00022847"/>
    </source>
</evidence>
<sequence length="337" mass="36003">MAGPASVIALLPTYETAGYVATVALLGLKLVQGFCAGGQLPLTGYFVSLNSSGKNRGLYCAISAASGFLGMLLASETILTVQLIASTLSNQHGIIPAKYVPDPWRWPFIICIPLSILVYKARTSVDGSRELCEDGSPRHRPAMPLLQAFFLVAFMEIVIYSVLVWMPAYLHTYLGVSRTDAGATHSITLLIFSLSMVGIGYFSRFVAPSTLVFIGTALISVSCVPLFFALQNAAFFTLMAVQAVFGVLASCVVGVIFVVLPELFRKNWGSFGMVVTYSVATAVFGGTAPIVCAYLIDASHLLTAPAIYILITGVLATPVAFRLMQQDKAHLPLRAVS</sequence>
<evidence type="ECO:0000256" key="4">
    <source>
        <dbReference type="ARBA" id="ARBA00022692"/>
    </source>
</evidence>
<name>A0A0E3YF33_9BURK</name>
<evidence type="ECO:0000313" key="9">
    <source>
        <dbReference type="EMBL" id="AKC72272.1"/>
    </source>
</evidence>
<dbReference type="HOGENOM" id="CLU_001265_39_1_4"/>
<accession>A0A0E3YF33</accession>
<feature type="transmembrane region" description="Helical" evidence="8">
    <location>
        <begin position="183"/>
        <end position="203"/>
    </location>
</feature>
<feature type="transmembrane region" description="Helical" evidence="8">
    <location>
        <begin position="302"/>
        <end position="324"/>
    </location>
</feature>
<evidence type="ECO:0000256" key="8">
    <source>
        <dbReference type="SAM" id="Phobius"/>
    </source>
</evidence>
<keyword evidence="3" id="KW-1003">Cell membrane</keyword>
<dbReference type="AlphaFoldDB" id="A0A0E3YF33"/>
<reference evidence="9" key="1">
    <citation type="submission" date="2016-06" db="EMBL/GenBank/DDBJ databases">
        <title>Pandoraea oxalativorans DSM 23570 Genome Sequencing.</title>
        <authorList>
            <person name="Ee R."/>
            <person name="Lim Y.-L."/>
            <person name="Yong D."/>
            <person name="Yin W.-F."/>
            <person name="Chan K.-G."/>
        </authorList>
    </citation>
    <scope>NUCLEOTIDE SEQUENCE</scope>
    <source>
        <strain evidence="9">DSM 23570</strain>
    </source>
</reference>
<evidence type="ECO:0000256" key="3">
    <source>
        <dbReference type="ARBA" id="ARBA00022475"/>
    </source>
</evidence>
<gene>
    <name evidence="9" type="ORF">MB84_09405</name>
</gene>
<dbReference type="Pfam" id="PF07690">
    <property type="entry name" value="MFS_1"/>
    <property type="match status" value="1"/>
</dbReference>
<dbReference type="SUPFAM" id="SSF103473">
    <property type="entry name" value="MFS general substrate transporter"/>
    <property type="match status" value="1"/>
</dbReference>